<dbReference type="GO" id="GO:0005524">
    <property type="term" value="F:ATP binding"/>
    <property type="evidence" value="ECO:0007669"/>
    <property type="project" value="UniProtKB-KW"/>
</dbReference>
<dbReference type="InterPro" id="IPR014729">
    <property type="entry name" value="Rossmann-like_a/b/a_fold"/>
</dbReference>
<evidence type="ECO:0000256" key="4">
    <source>
        <dbReference type="ARBA" id="ARBA00022840"/>
    </source>
</evidence>
<evidence type="ECO:0000256" key="5">
    <source>
        <dbReference type="ARBA" id="ARBA00023146"/>
    </source>
</evidence>
<evidence type="ECO:0000313" key="7">
    <source>
        <dbReference type="WBParaSite" id="jg2307.2"/>
    </source>
</evidence>
<dbReference type="SUPFAM" id="SSF52374">
    <property type="entry name" value="Nucleotidylyl transferase"/>
    <property type="match status" value="1"/>
</dbReference>
<dbReference type="AlphaFoldDB" id="A0A915DSI9"/>
<dbReference type="Proteomes" id="UP000887574">
    <property type="component" value="Unplaced"/>
</dbReference>
<accession>A0A915DSI9</accession>
<dbReference type="InterPro" id="IPR004493">
    <property type="entry name" value="Leu-tRNA-synth_Ia_arc/euk"/>
</dbReference>
<dbReference type="PROSITE" id="PS00178">
    <property type="entry name" value="AA_TRNA_LIGASE_I"/>
    <property type="match status" value="1"/>
</dbReference>
<comment type="similarity">
    <text evidence="1">Belongs to the class-I aminoacyl-tRNA synthetase family.</text>
</comment>
<name>A0A915DSI9_9BILA</name>
<keyword evidence="4" id="KW-0067">ATP-binding</keyword>
<dbReference type="InterPro" id="IPR001412">
    <property type="entry name" value="aa-tRNA-synth_I_CS"/>
</dbReference>
<protein>
    <submittedName>
        <fullName evidence="7">Leucyl-tRNA synthetase</fullName>
    </submittedName>
</protein>
<evidence type="ECO:0000256" key="3">
    <source>
        <dbReference type="ARBA" id="ARBA00022741"/>
    </source>
</evidence>
<evidence type="ECO:0000313" key="6">
    <source>
        <dbReference type="Proteomes" id="UP000887574"/>
    </source>
</evidence>
<keyword evidence="5" id="KW-0030">Aminoacyl-tRNA synthetase</keyword>
<keyword evidence="3" id="KW-0547">Nucleotide-binding</keyword>
<reference evidence="7" key="1">
    <citation type="submission" date="2022-11" db="UniProtKB">
        <authorList>
            <consortium name="WormBaseParasite"/>
        </authorList>
    </citation>
    <scope>IDENTIFICATION</scope>
</reference>
<dbReference type="PANTHER" id="PTHR45794:SF1">
    <property type="entry name" value="LEUCINE--TRNA LIGASE, CYTOPLASMIC"/>
    <property type="match status" value="1"/>
</dbReference>
<evidence type="ECO:0000256" key="2">
    <source>
        <dbReference type="ARBA" id="ARBA00022598"/>
    </source>
</evidence>
<dbReference type="Gene3D" id="3.40.50.620">
    <property type="entry name" value="HUPs"/>
    <property type="match status" value="1"/>
</dbReference>
<organism evidence="6 7">
    <name type="scientific">Ditylenchus dipsaci</name>
    <dbReference type="NCBI Taxonomy" id="166011"/>
    <lineage>
        <taxon>Eukaryota</taxon>
        <taxon>Metazoa</taxon>
        <taxon>Ecdysozoa</taxon>
        <taxon>Nematoda</taxon>
        <taxon>Chromadorea</taxon>
        <taxon>Rhabditida</taxon>
        <taxon>Tylenchina</taxon>
        <taxon>Tylenchomorpha</taxon>
        <taxon>Sphaerularioidea</taxon>
        <taxon>Anguinidae</taxon>
        <taxon>Anguininae</taxon>
        <taxon>Ditylenchus</taxon>
    </lineage>
</organism>
<dbReference type="PANTHER" id="PTHR45794">
    <property type="entry name" value="LEUCYL-TRNA SYNTHETASE"/>
    <property type="match status" value="1"/>
</dbReference>
<proteinExistence type="inferred from homology"/>
<sequence>MTQLSEAIFSMNEPVDLAVDIEVIRFFLCYALSKARELHKGAARLFVLIPANSYNIGTESLDEYWMDFVVDNRNTTGSAIERVKGSHYRTECLETLKIVHNIATHAPIFLLMHGKYEIACSYVSKAIKSGDAKDSKQHIILWVQYLQICLALKCHPEFKLNDSNLQIFLEVITQTSTTEEEFSFPIHINQESTFVYICEGNIKTYALLSLFYMTWHMLVKLEVEHKNVKHKPFLLGFLTIVCQTFWNQIGSFLFPQLMEHIRNVDKFECLGLTKHISNVVILNHLTALTNTQLCIGENEQYVNAEELTKMIINGEMPLSSNTSLIDDLTSFELWDSSKVFEVDCADSDHSKYVTTFPFPYMNGRLHLGHTFTVSKCEFAVGYQRCAQENALSIWIPLYRNADKSVC</sequence>
<dbReference type="GO" id="GO:0006429">
    <property type="term" value="P:leucyl-tRNA aminoacylation"/>
    <property type="evidence" value="ECO:0007669"/>
    <property type="project" value="InterPro"/>
</dbReference>
<keyword evidence="6" id="KW-1185">Reference proteome</keyword>
<keyword evidence="2" id="KW-0436">Ligase</keyword>
<evidence type="ECO:0000256" key="1">
    <source>
        <dbReference type="ARBA" id="ARBA00005594"/>
    </source>
</evidence>
<dbReference type="WBParaSite" id="jg2307.2">
    <property type="protein sequence ID" value="jg2307.2"/>
    <property type="gene ID" value="jg2307"/>
</dbReference>
<dbReference type="GO" id="GO:0004823">
    <property type="term" value="F:leucine-tRNA ligase activity"/>
    <property type="evidence" value="ECO:0007669"/>
    <property type="project" value="InterPro"/>
</dbReference>